<evidence type="ECO:0000313" key="7">
    <source>
        <dbReference type="EnsemblMetazoa" id="LLOJ005311-PA"/>
    </source>
</evidence>
<dbReference type="EMBL" id="GITU01003982">
    <property type="protein sequence ID" value="MBC1172685.1"/>
    <property type="molecule type" value="Transcribed_RNA"/>
</dbReference>
<feature type="region of interest" description="Disordered" evidence="5">
    <location>
        <begin position="323"/>
        <end position="347"/>
    </location>
</feature>
<dbReference type="EnsemblMetazoa" id="LLOJ005311-RA">
    <property type="protein sequence ID" value="LLOJ005311-PA"/>
    <property type="gene ID" value="LLOJ005311"/>
</dbReference>
<dbReference type="PROSITE" id="PS50297">
    <property type="entry name" value="ANK_REP_REGION"/>
    <property type="match status" value="3"/>
</dbReference>
<dbReference type="Gene3D" id="1.25.40.20">
    <property type="entry name" value="Ankyrin repeat-containing domain"/>
    <property type="match status" value="1"/>
</dbReference>
<reference evidence="8" key="1">
    <citation type="submission" date="2012-05" db="EMBL/GenBank/DDBJ databases">
        <title>Whole Genome Assembly of Lutzomyia longipalpis.</title>
        <authorList>
            <person name="Richards S."/>
            <person name="Qu C."/>
            <person name="Dillon R."/>
            <person name="Worley K."/>
            <person name="Scherer S."/>
            <person name="Batterton M."/>
            <person name="Taylor A."/>
            <person name="Hawes A."/>
            <person name="Hernandez B."/>
            <person name="Kovar C."/>
            <person name="Mandapat C."/>
            <person name="Pham C."/>
            <person name="Qu C."/>
            <person name="Jing C."/>
            <person name="Bess C."/>
            <person name="Bandaranaike D."/>
            <person name="Ngo D."/>
            <person name="Ongeri F."/>
            <person name="Arias F."/>
            <person name="Lara F."/>
            <person name="Weissenberger G."/>
            <person name="Kamau G."/>
            <person name="Han H."/>
            <person name="Shen H."/>
            <person name="Dinh H."/>
            <person name="Khalil I."/>
            <person name="Jones J."/>
            <person name="Shafer J."/>
            <person name="Jayaseelan J."/>
            <person name="Quiroz J."/>
            <person name="Blankenburg K."/>
            <person name="Nguyen L."/>
            <person name="Jackson L."/>
            <person name="Francisco L."/>
            <person name="Tang L.-Y."/>
            <person name="Pu L.-L."/>
            <person name="Perales L."/>
            <person name="Lorensuhewa L."/>
            <person name="Munidasa M."/>
            <person name="Coyle M."/>
            <person name="Taylor M."/>
            <person name="Puazo M."/>
            <person name="Firestine M."/>
            <person name="Scheel M."/>
            <person name="Javaid M."/>
            <person name="Wang M."/>
            <person name="Li M."/>
            <person name="Tabassum N."/>
            <person name="Saada N."/>
            <person name="Osuji N."/>
            <person name="Aqrawi P."/>
            <person name="Fu Q."/>
            <person name="Thornton R."/>
            <person name="Raj R."/>
            <person name="Goodspeed R."/>
            <person name="Mata R."/>
            <person name="Najjar R."/>
            <person name="Gubbala S."/>
            <person name="Lee S."/>
            <person name="Denson S."/>
            <person name="Patil S."/>
            <person name="Macmil S."/>
            <person name="Qi S."/>
            <person name="Matskevitch T."/>
            <person name="Palculict T."/>
            <person name="Mathew T."/>
            <person name="Vee V."/>
            <person name="Velamala V."/>
            <person name="Korchina V."/>
            <person name="Cai W."/>
            <person name="Liu W."/>
            <person name="Dai W."/>
            <person name="Zou X."/>
            <person name="Zhu Y."/>
            <person name="Zhang Y."/>
            <person name="Wu Y.-Q."/>
            <person name="Xin Y."/>
            <person name="Nazarath L."/>
            <person name="Kovar C."/>
            <person name="Han Y."/>
            <person name="Muzny D."/>
            <person name="Gibbs R."/>
        </authorList>
    </citation>
    <scope>NUCLEOTIDE SEQUENCE [LARGE SCALE GENOMIC DNA]</scope>
    <source>
        <strain evidence="8">Jacobina</strain>
    </source>
</reference>
<feature type="repeat" description="ANK" evidence="3">
    <location>
        <begin position="105"/>
        <end position="137"/>
    </location>
</feature>
<dbReference type="PANTHER" id="PTHR24171">
    <property type="entry name" value="ANKYRIN REPEAT DOMAIN-CONTAINING PROTEIN 39-RELATED"/>
    <property type="match status" value="1"/>
</dbReference>
<feature type="compositionally biased region" description="Polar residues" evidence="5">
    <location>
        <begin position="327"/>
        <end position="344"/>
    </location>
</feature>
<sequence length="528" mass="58726">MMTDSLFGNAIKKEPEKIGSSGAMLPVGEDATKPVFTVMDLGKMLLLSAKEGNTPQVRELMTKGAPFSTDWLGTSPLHLAAMNNHLDTCEVLIRAGLNKDARTKVDRTPLHFAVYEGHEQIVELLVANQCDVDARDMLRMTPLHWAVEKRHRRIVEILLRHGADPSAESKFRKTPTSMALEHGYNDIYLMLDAAFRVRLENPEHFQRPPPAATNLHPDVKSNGRTATVVQEAIDVINTPSPPINSSSIDEDNGMTLSDAIIRLQTIDDTRSINPSSTLQMLKDHGISMLPTEDTENAFISSALQGGRKLVLSEAGKLMMNETKARRSTSQMPPGGSTSRLSISPASVKPLKPPNKVIKIVTAEEFKRMLSGDLSATKKVQLKANGAMVPAKQRRQMLLSRRPELLPAATDIFAESDSCRIKPNQVPNLLDIHAEEAPDTDLDDYTADLDVLAVPDKSPSPRDDTKGNLPTAMGLSEIEKQLLDLKKQTEELRRQLEISQRQNEEYKVRLEKLEQEKELERRQRSHINS</sequence>
<evidence type="ECO:0000313" key="6">
    <source>
        <dbReference type="EMBL" id="MBC1172685.1"/>
    </source>
</evidence>
<evidence type="ECO:0000256" key="3">
    <source>
        <dbReference type="PROSITE-ProRule" id="PRU00023"/>
    </source>
</evidence>
<dbReference type="VEuPathDB" id="VectorBase:LLOJ005311"/>
<dbReference type="InterPro" id="IPR036770">
    <property type="entry name" value="Ankyrin_rpt-contain_sf"/>
</dbReference>
<dbReference type="PANTHER" id="PTHR24171:SF9">
    <property type="entry name" value="ANKYRIN REPEAT DOMAIN-CONTAINING PROTEIN 39"/>
    <property type="match status" value="1"/>
</dbReference>
<reference evidence="7" key="3">
    <citation type="submission" date="2020-05" db="UniProtKB">
        <authorList>
            <consortium name="EnsemblMetazoa"/>
        </authorList>
    </citation>
    <scope>IDENTIFICATION</scope>
    <source>
        <strain evidence="7">Jacobina</strain>
    </source>
</reference>
<name>A0A1B0CL24_LUTLO</name>
<evidence type="ECO:0000256" key="2">
    <source>
        <dbReference type="ARBA" id="ARBA00023043"/>
    </source>
</evidence>
<organism evidence="7 8">
    <name type="scientific">Lutzomyia longipalpis</name>
    <name type="common">Sand fly</name>
    <dbReference type="NCBI Taxonomy" id="7200"/>
    <lineage>
        <taxon>Eukaryota</taxon>
        <taxon>Metazoa</taxon>
        <taxon>Ecdysozoa</taxon>
        <taxon>Arthropoda</taxon>
        <taxon>Hexapoda</taxon>
        <taxon>Insecta</taxon>
        <taxon>Pterygota</taxon>
        <taxon>Neoptera</taxon>
        <taxon>Endopterygota</taxon>
        <taxon>Diptera</taxon>
        <taxon>Nematocera</taxon>
        <taxon>Psychodoidea</taxon>
        <taxon>Psychodidae</taxon>
        <taxon>Lutzomyia</taxon>
        <taxon>Lutzomyia</taxon>
    </lineage>
</organism>
<dbReference type="VEuPathDB" id="VectorBase:LLONM1_010341"/>
<dbReference type="PROSITE" id="PS50088">
    <property type="entry name" value="ANK_REPEAT"/>
    <property type="match status" value="3"/>
</dbReference>
<dbReference type="Pfam" id="PF12796">
    <property type="entry name" value="Ank_2"/>
    <property type="match status" value="1"/>
</dbReference>
<evidence type="ECO:0000256" key="4">
    <source>
        <dbReference type="SAM" id="Coils"/>
    </source>
</evidence>
<keyword evidence="4" id="KW-0175">Coiled coil</keyword>
<proteinExistence type="predicted"/>
<dbReference type="EMBL" id="AJWK01016852">
    <property type="status" value="NOT_ANNOTATED_CDS"/>
    <property type="molecule type" value="Genomic_DNA"/>
</dbReference>
<dbReference type="Pfam" id="PF00023">
    <property type="entry name" value="Ank"/>
    <property type="match status" value="1"/>
</dbReference>
<keyword evidence="8" id="KW-1185">Reference proteome</keyword>
<protein>
    <submittedName>
        <fullName evidence="6 7">Uncharacterized protein</fullName>
    </submittedName>
</protein>
<dbReference type="SUPFAM" id="SSF48403">
    <property type="entry name" value="Ankyrin repeat"/>
    <property type="match status" value="1"/>
</dbReference>
<feature type="repeat" description="ANK" evidence="3">
    <location>
        <begin position="138"/>
        <end position="170"/>
    </location>
</feature>
<evidence type="ECO:0000256" key="5">
    <source>
        <dbReference type="SAM" id="MobiDB-lite"/>
    </source>
</evidence>
<reference evidence="6" key="2">
    <citation type="journal article" date="2020" name="BMC">
        <title>Leishmania infection induces a limited differential gene expression in the sand fly midgut.</title>
        <authorList>
            <person name="Coutinho-Abreu I.V."/>
            <person name="Serafim T.D."/>
            <person name="Meneses C."/>
            <person name="Kamhawi S."/>
            <person name="Oliveira F."/>
            <person name="Valenzuela J.G."/>
        </authorList>
    </citation>
    <scope>NUCLEOTIDE SEQUENCE</scope>
    <source>
        <strain evidence="6">Jacobina</strain>
        <tissue evidence="6">Midgut</tissue>
    </source>
</reference>
<accession>A0A1B0CL24</accession>
<dbReference type="Proteomes" id="UP000092461">
    <property type="component" value="Unassembled WGS sequence"/>
</dbReference>
<dbReference type="PRINTS" id="PR01415">
    <property type="entry name" value="ANKYRIN"/>
</dbReference>
<feature type="repeat" description="ANK" evidence="3">
    <location>
        <begin position="72"/>
        <end position="104"/>
    </location>
</feature>
<evidence type="ECO:0000256" key="1">
    <source>
        <dbReference type="ARBA" id="ARBA00022737"/>
    </source>
</evidence>
<dbReference type="InterPro" id="IPR002110">
    <property type="entry name" value="Ankyrin_rpt"/>
</dbReference>
<feature type="coiled-coil region" evidence="4">
    <location>
        <begin position="474"/>
        <end position="522"/>
    </location>
</feature>
<evidence type="ECO:0000313" key="8">
    <source>
        <dbReference type="Proteomes" id="UP000092461"/>
    </source>
</evidence>
<keyword evidence="1" id="KW-0677">Repeat</keyword>
<dbReference type="SMART" id="SM00248">
    <property type="entry name" value="ANK"/>
    <property type="match status" value="3"/>
</dbReference>
<dbReference type="AlphaFoldDB" id="A0A1B0CL24"/>
<feature type="region of interest" description="Disordered" evidence="5">
    <location>
        <begin position="453"/>
        <end position="472"/>
    </location>
</feature>
<keyword evidence="2 3" id="KW-0040">ANK repeat</keyword>